<proteinExistence type="inferred from homology"/>
<sequence length="146" mass="16869">MYFIERKKIEAILSYMEDLLSELKKPAQDSLWDNMALERITQMVIESMIDTGNMMIDGFIMRDPGGYEDIIDILTDEKVIEKTQCESYKQVIGLRKLLVKDYLAIDHEYMYTVLETNMEALNQFSGNIITYLDSELGVANAFTNEA</sequence>
<dbReference type="InterPro" id="IPR052379">
    <property type="entry name" value="Type_VII_TA_RNase"/>
</dbReference>
<keyword evidence="6" id="KW-1185">Reference proteome</keyword>
<accession>A0ABU5C1J8</accession>
<dbReference type="PANTHER" id="PTHR33397:SF5">
    <property type="entry name" value="RNASE YUTE-RELATED"/>
    <property type="match status" value="1"/>
</dbReference>
<dbReference type="NCBIfam" id="NF047751">
    <property type="entry name" value="HepT_toxin"/>
    <property type="match status" value="1"/>
</dbReference>
<dbReference type="Gene3D" id="1.20.120.580">
    <property type="entry name" value="bsu32300-like"/>
    <property type="match status" value="1"/>
</dbReference>
<dbReference type="Proteomes" id="UP001281447">
    <property type="component" value="Unassembled WGS sequence"/>
</dbReference>
<dbReference type="EMBL" id="JAWDIP010000003">
    <property type="protein sequence ID" value="MDY0393177.1"/>
    <property type="molecule type" value="Genomic_DNA"/>
</dbReference>
<dbReference type="InterPro" id="IPR008201">
    <property type="entry name" value="HepT-like"/>
</dbReference>
<dbReference type="PANTHER" id="PTHR33397">
    <property type="entry name" value="UPF0331 PROTEIN YUTE"/>
    <property type="match status" value="1"/>
</dbReference>
<evidence type="ECO:0000256" key="3">
    <source>
        <dbReference type="ARBA" id="ARBA00022801"/>
    </source>
</evidence>
<evidence type="ECO:0000256" key="1">
    <source>
        <dbReference type="ARBA" id="ARBA00022649"/>
    </source>
</evidence>
<protein>
    <submittedName>
        <fullName evidence="5">DUF86 domain-containing protein</fullName>
    </submittedName>
</protein>
<dbReference type="Pfam" id="PF01934">
    <property type="entry name" value="HepT-like"/>
    <property type="match status" value="1"/>
</dbReference>
<comment type="caution">
    <text evidence="5">The sequence shown here is derived from an EMBL/GenBank/DDBJ whole genome shotgun (WGS) entry which is preliminary data.</text>
</comment>
<reference evidence="5 6" key="1">
    <citation type="submission" date="2023-10" db="EMBL/GenBank/DDBJ databases">
        <title>Virgibacillus halophilus 5B73C genome.</title>
        <authorList>
            <person name="Miliotis G."/>
            <person name="Sengupta P."/>
            <person name="Hameed A."/>
            <person name="Chuvochina M."/>
            <person name="Mcdonagh F."/>
            <person name="Simpson A.C."/>
            <person name="Singh N.K."/>
            <person name="Rekha P.D."/>
            <person name="Raman K."/>
            <person name="Hugenholtz P."/>
            <person name="Venkateswaran K."/>
        </authorList>
    </citation>
    <scope>NUCLEOTIDE SEQUENCE [LARGE SCALE GENOMIC DNA]</scope>
    <source>
        <strain evidence="5 6">5B73C</strain>
    </source>
</reference>
<dbReference type="RefSeq" id="WP_390352014.1">
    <property type="nucleotide sequence ID" value="NZ_JBHUIZ010000002.1"/>
</dbReference>
<evidence type="ECO:0000256" key="4">
    <source>
        <dbReference type="ARBA" id="ARBA00024207"/>
    </source>
</evidence>
<evidence type="ECO:0000256" key="2">
    <source>
        <dbReference type="ARBA" id="ARBA00022722"/>
    </source>
</evidence>
<keyword evidence="1" id="KW-1277">Toxin-antitoxin system</keyword>
<evidence type="ECO:0000313" key="6">
    <source>
        <dbReference type="Proteomes" id="UP001281447"/>
    </source>
</evidence>
<keyword evidence="2" id="KW-0540">Nuclease</keyword>
<keyword evidence="3" id="KW-0378">Hydrolase</keyword>
<gene>
    <name evidence="5" type="ORF">RWE15_00445</name>
</gene>
<comment type="similarity">
    <text evidence="4">Belongs to the HepT RNase toxin family.</text>
</comment>
<organism evidence="5 6">
    <name type="scientific">Tigheibacillus halophilus</name>
    <dbReference type="NCBI Taxonomy" id="361280"/>
    <lineage>
        <taxon>Bacteria</taxon>
        <taxon>Bacillati</taxon>
        <taxon>Bacillota</taxon>
        <taxon>Bacilli</taxon>
        <taxon>Bacillales</taxon>
        <taxon>Bacillaceae</taxon>
        <taxon>Tigheibacillus</taxon>
    </lineage>
</organism>
<evidence type="ECO:0000313" key="5">
    <source>
        <dbReference type="EMBL" id="MDY0393177.1"/>
    </source>
</evidence>
<name>A0ABU5C1J8_9BACI</name>
<dbReference type="InterPro" id="IPR037038">
    <property type="entry name" value="HepT-like_sf"/>
</dbReference>